<evidence type="ECO:0000256" key="1">
    <source>
        <dbReference type="SAM" id="Phobius"/>
    </source>
</evidence>
<dbReference type="AlphaFoldDB" id="A0A2A2A7A1"/>
<accession>A0A2A2A7A1</accession>
<evidence type="ECO:0000313" key="3">
    <source>
        <dbReference type="Proteomes" id="UP000217999"/>
    </source>
</evidence>
<keyword evidence="1" id="KW-0812">Transmembrane</keyword>
<dbReference type="InterPro" id="IPR025833">
    <property type="entry name" value="GDYXXLXY"/>
</dbReference>
<dbReference type="Proteomes" id="UP000217999">
    <property type="component" value="Unassembled WGS sequence"/>
</dbReference>
<keyword evidence="1" id="KW-0472">Membrane</keyword>
<sequence length="200" mass="22097">MPNVPDQSETLPDASSHTATQAASHARALRAALALSIALVLGLAAWSVLGFETLLRQGRTVYLELAPVDPRSLMQGDYMALSYQLEREIAPTQVLQSTQPDWPTPPRYAYLSLDEQQRATAVHSLGMQPTPPAGTIALRLRPGEMSHIPRLGPNAFFFQEGTAQHYDFARWGEMRVDAQGRALLVGLRDEQLRLLGENRL</sequence>
<dbReference type="EMBL" id="NSJF01000007">
    <property type="protein sequence ID" value="PAT33628.1"/>
    <property type="molecule type" value="Genomic_DNA"/>
</dbReference>
<protein>
    <recommendedName>
        <fullName evidence="4">GDYXXLXY domain-containing protein</fullName>
    </recommendedName>
</protein>
<feature type="transmembrane region" description="Helical" evidence="1">
    <location>
        <begin position="28"/>
        <end position="49"/>
    </location>
</feature>
<evidence type="ECO:0000313" key="2">
    <source>
        <dbReference type="EMBL" id="PAT33628.1"/>
    </source>
</evidence>
<keyword evidence="1" id="KW-1133">Transmembrane helix</keyword>
<reference evidence="2 3" key="1">
    <citation type="submission" date="2017-08" db="EMBL/GenBank/DDBJ databases">
        <title>WGS of Clinical strains of the CDC Group NO-1 linked to zoonotic infections in humans.</title>
        <authorList>
            <person name="Bernier A.-M."/>
            <person name="Bernard K."/>
        </authorList>
    </citation>
    <scope>NUCLEOTIDE SEQUENCE [LARGE SCALE GENOMIC DNA]</scope>
    <source>
        <strain evidence="2 3">NML03-0146</strain>
    </source>
</reference>
<evidence type="ECO:0008006" key="4">
    <source>
        <dbReference type="Google" id="ProtNLM"/>
    </source>
</evidence>
<gene>
    <name evidence="2" type="ORF">CK620_12200</name>
</gene>
<name>A0A2A2A7A1_9BURK</name>
<dbReference type="Pfam" id="PF14345">
    <property type="entry name" value="GDYXXLXY"/>
    <property type="match status" value="1"/>
</dbReference>
<comment type="caution">
    <text evidence="2">The sequence shown here is derived from an EMBL/GenBank/DDBJ whole genome shotgun (WGS) entry which is preliminary data.</text>
</comment>
<proteinExistence type="predicted"/>
<organism evidence="2 3">
    <name type="scientific">Vandammella animalimorsus</name>
    <dbReference type="NCBI Taxonomy" id="2029117"/>
    <lineage>
        <taxon>Bacteria</taxon>
        <taxon>Pseudomonadati</taxon>
        <taxon>Pseudomonadota</taxon>
        <taxon>Betaproteobacteria</taxon>
        <taxon>Burkholderiales</taxon>
        <taxon>Comamonadaceae</taxon>
        <taxon>Vandammella</taxon>
    </lineage>
</organism>